<comment type="caution">
    <text evidence="3">The sequence shown here is derived from an EMBL/GenBank/DDBJ whole genome shotgun (WGS) entry which is preliminary data.</text>
</comment>
<dbReference type="SFLD" id="SFLDG01129">
    <property type="entry name" value="C1.5:_HAD__Beta-PGM__Phosphata"/>
    <property type="match status" value="1"/>
</dbReference>
<dbReference type="NCBIfam" id="TIGR01549">
    <property type="entry name" value="HAD-SF-IA-v1"/>
    <property type="match status" value="1"/>
</dbReference>
<evidence type="ECO:0000313" key="3">
    <source>
        <dbReference type="EMBL" id="MDM7857912.1"/>
    </source>
</evidence>
<evidence type="ECO:0000313" key="4">
    <source>
        <dbReference type="Proteomes" id="UP001241056"/>
    </source>
</evidence>
<dbReference type="RefSeq" id="WP_289410570.1">
    <property type="nucleotide sequence ID" value="NZ_JAUCDY010000006.1"/>
</dbReference>
<dbReference type="SFLD" id="SFLDS00003">
    <property type="entry name" value="Haloacid_Dehalogenase"/>
    <property type="match status" value="1"/>
</dbReference>
<gene>
    <name evidence="3" type="ORF">QEZ41_06430</name>
</gene>
<dbReference type="Gene3D" id="1.10.150.240">
    <property type="entry name" value="Putative phosphatase, domain 2"/>
    <property type="match status" value="1"/>
</dbReference>
<dbReference type="Proteomes" id="UP001241056">
    <property type="component" value="Unassembled WGS sequence"/>
</dbReference>
<organism evidence="3 4">
    <name type="scientific">Thiopseudomonas acetoxidans</name>
    <dbReference type="NCBI Taxonomy" id="3041622"/>
    <lineage>
        <taxon>Bacteria</taxon>
        <taxon>Pseudomonadati</taxon>
        <taxon>Pseudomonadota</taxon>
        <taxon>Gammaproteobacteria</taxon>
        <taxon>Pseudomonadales</taxon>
        <taxon>Pseudomonadaceae</taxon>
        <taxon>Thiopseudomonas</taxon>
    </lineage>
</organism>
<dbReference type="PANTHER" id="PTHR43434">
    <property type="entry name" value="PHOSPHOGLYCOLATE PHOSPHATASE"/>
    <property type="match status" value="1"/>
</dbReference>
<dbReference type="SUPFAM" id="SSF56784">
    <property type="entry name" value="HAD-like"/>
    <property type="match status" value="1"/>
</dbReference>
<keyword evidence="4" id="KW-1185">Reference proteome</keyword>
<dbReference type="Pfam" id="PF13419">
    <property type="entry name" value="HAD_2"/>
    <property type="match status" value="1"/>
</dbReference>
<accession>A0ABT7SQT7</accession>
<proteinExistence type="predicted"/>
<evidence type="ECO:0000256" key="1">
    <source>
        <dbReference type="ARBA" id="ARBA00001946"/>
    </source>
</evidence>
<dbReference type="Gene3D" id="3.40.50.1000">
    <property type="entry name" value="HAD superfamily/HAD-like"/>
    <property type="match status" value="1"/>
</dbReference>
<dbReference type="InterPro" id="IPR036412">
    <property type="entry name" value="HAD-like_sf"/>
</dbReference>
<dbReference type="InterPro" id="IPR041492">
    <property type="entry name" value="HAD_2"/>
</dbReference>
<protein>
    <submittedName>
        <fullName evidence="3">HAD-IA family hydrolase</fullName>
    </submittedName>
</protein>
<dbReference type="PANTHER" id="PTHR43434:SF24">
    <property type="entry name" value="HYDROLASE-RELATED"/>
    <property type="match status" value="1"/>
</dbReference>
<dbReference type="InterPro" id="IPR006439">
    <property type="entry name" value="HAD-SF_hydro_IA"/>
</dbReference>
<dbReference type="EMBL" id="JAUCDY010000006">
    <property type="protein sequence ID" value="MDM7857912.1"/>
    <property type="molecule type" value="Genomic_DNA"/>
</dbReference>
<keyword evidence="2" id="KW-0479">Metal-binding</keyword>
<comment type="cofactor">
    <cofactor evidence="1">
        <name>Mg(2+)</name>
        <dbReference type="ChEBI" id="CHEBI:18420"/>
    </cofactor>
</comment>
<dbReference type="InterPro" id="IPR023214">
    <property type="entry name" value="HAD_sf"/>
</dbReference>
<dbReference type="GO" id="GO:0016787">
    <property type="term" value="F:hydrolase activity"/>
    <property type="evidence" value="ECO:0007669"/>
    <property type="project" value="UniProtKB-KW"/>
</dbReference>
<dbReference type="InterPro" id="IPR050155">
    <property type="entry name" value="HAD-like_hydrolase_sf"/>
</dbReference>
<dbReference type="InterPro" id="IPR023198">
    <property type="entry name" value="PGP-like_dom2"/>
</dbReference>
<name>A0ABT7SQT7_9GAMM</name>
<sequence>MNKNIRLLIFDWDGTLVKSLPRIVEAMQVAAQHCQIPPRSTDEIHAIIGLSLLEAFDVLYPEVNDEPLREIFRQAYAKHYFFLEQQPSPFYPGVRDALDDFKAAGYQLAVATGKSRRGLDLILRGHQLEDFFHITRCADETKGKPNPLMLQQILQHCQKTPEQAIMVGDSPFDLQMANNAQIAGVAVSYGAQPLNILLAEQPVLAIDHFDELAHWLSK</sequence>
<evidence type="ECO:0000256" key="2">
    <source>
        <dbReference type="ARBA" id="ARBA00022723"/>
    </source>
</evidence>
<keyword evidence="3" id="KW-0378">Hydrolase</keyword>
<dbReference type="NCBIfam" id="TIGR01509">
    <property type="entry name" value="HAD-SF-IA-v3"/>
    <property type="match status" value="1"/>
</dbReference>
<reference evidence="3 4" key="1">
    <citation type="submission" date="2023-06" db="EMBL/GenBank/DDBJ databases">
        <title>Thiopseudomonas sp. CY1220 draft genome sequence.</title>
        <authorList>
            <person name="Zhao G."/>
            <person name="An M."/>
        </authorList>
    </citation>
    <scope>NUCLEOTIDE SEQUENCE [LARGE SCALE GENOMIC DNA]</scope>
    <source>
        <strain evidence="3 4">CY1220</strain>
    </source>
</reference>